<feature type="transmembrane region" description="Helical" evidence="2">
    <location>
        <begin position="6"/>
        <end position="28"/>
    </location>
</feature>
<keyword evidence="4" id="KW-1185">Reference proteome</keyword>
<keyword evidence="2" id="KW-1133">Transmembrane helix</keyword>
<evidence type="ECO:0000256" key="1">
    <source>
        <dbReference type="SAM" id="MobiDB-lite"/>
    </source>
</evidence>
<accession>A0A368JUT1</accession>
<sequence length="106" mass="12355">MPLVKFFTKIWVFYCTLQYIVPCFSKIIRKRYYFLMNGIDLPNLVQPIYFETWFLLKGNAKVASLFPIFPVKIGELLKTTDQPPERKDEISSASDKSPDPSDEIRG</sequence>
<dbReference type="Proteomes" id="UP000253383">
    <property type="component" value="Unassembled WGS sequence"/>
</dbReference>
<gene>
    <name evidence="3" type="ORF">DUE52_02370</name>
</gene>
<name>A0A368JUT1_9BACT</name>
<organism evidence="3 4">
    <name type="scientific">Larkinella punicea</name>
    <dbReference type="NCBI Taxonomy" id="2315727"/>
    <lineage>
        <taxon>Bacteria</taxon>
        <taxon>Pseudomonadati</taxon>
        <taxon>Bacteroidota</taxon>
        <taxon>Cytophagia</taxon>
        <taxon>Cytophagales</taxon>
        <taxon>Spirosomataceae</taxon>
        <taxon>Larkinella</taxon>
    </lineage>
</organism>
<evidence type="ECO:0000256" key="2">
    <source>
        <dbReference type="SAM" id="Phobius"/>
    </source>
</evidence>
<feature type="compositionally biased region" description="Basic and acidic residues" evidence="1">
    <location>
        <begin position="83"/>
        <end position="106"/>
    </location>
</feature>
<evidence type="ECO:0000313" key="4">
    <source>
        <dbReference type="Proteomes" id="UP000253383"/>
    </source>
</evidence>
<comment type="caution">
    <text evidence="3">The sequence shown here is derived from an EMBL/GenBank/DDBJ whole genome shotgun (WGS) entry which is preliminary data.</text>
</comment>
<dbReference type="EMBL" id="QOWE01000002">
    <property type="protein sequence ID" value="RCR71115.1"/>
    <property type="molecule type" value="Genomic_DNA"/>
</dbReference>
<protein>
    <submittedName>
        <fullName evidence="3">Uncharacterized protein</fullName>
    </submittedName>
</protein>
<proteinExistence type="predicted"/>
<keyword evidence="2" id="KW-0472">Membrane</keyword>
<evidence type="ECO:0000313" key="3">
    <source>
        <dbReference type="EMBL" id="RCR71115.1"/>
    </source>
</evidence>
<dbReference type="AlphaFoldDB" id="A0A368JUT1"/>
<reference evidence="3 4" key="1">
    <citation type="submission" date="2018-07" db="EMBL/GenBank/DDBJ databases">
        <title>Genome analysis of Larkinella rosea.</title>
        <authorList>
            <person name="Zhou Z."/>
            <person name="Wang G."/>
        </authorList>
    </citation>
    <scope>NUCLEOTIDE SEQUENCE [LARGE SCALE GENOMIC DNA]</scope>
    <source>
        <strain evidence="4">zzj9</strain>
    </source>
</reference>
<keyword evidence="2" id="KW-0812">Transmembrane</keyword>
<feature type="region of interest" description="Disordered" evidence="1">
    <location>
        <begin position="80"/>
        <end position="106"/>
    </location>
</feature>